<evidence type="ECO:0000313" key="3">
    <source>
        <dbReference type="Proteomes" id="UP000654075"/>
    </source>
</evidence>
<feature type="region of interest" description="Disordered" evidence="1">
    <location>
        <begin position="1"/>
        <end position="31"/>
    </location>
</feature>
<accession>A0A813ECT3</accession>
<evidence type="ECO:0000313" key="2">
    <source>
        <dbReference type="EMBL" id="CAE8596693.1"/>
    </source>
</evidence>
<dbReference type="AlphaFoldDB" id="A0A813ECT3"/>
<sequence>MVNNNNTKNNNKFNNNNDCRSSSSRPPSCEKRCDSFAVPFRRLEVCGGMWRAPLSSGLLASVMTLFSPSVSCRLATSVGDCFDAKAFELAASEAARWRSQKVCRWLFKTAKPHSSTYRCQEVS</sequence>
<name>A0A813ECT3_POLGL</name>
<gene>
    <name evidence="2" type="ORF">PGLA1383_LOCUS15154</name>
</gene>
<protein>
    <submittedName>
        <fullName evidence="2">Uncharacterized protein</fullName>
    </submittedName>
</protein>
<feature type="compositionally biased region" description="Low complexity" evidence="1">
    <location>
        <begin position="1"/>
        <end position="27"/>
    </location>
</feature>
<organism evidence="2 3">
    <name type="scientific">Polarella glacialis</name>
    <name type="common">Dinoflagellate</name>
    <dbReference type="NCBI Taxonomy" id="89957"/>
    <lineage>
        <taxon>Eukaryota</taxon>
        <taxon>Sar</taxon>
        <taxon>Alveolata</taxon>
        <taxon>Dinophyceae</taxon>
        <taxon>Suessiales</taxon>
        <taxon>Suessiaceae</taxon>
        <taxon>Polarella</taxon>
    </lineage>
</organism>
<comment type="caution">
    <text evidence="2">The sequence shown here is derived from an EMBL/GenBank/DDBJ whole genome shotgun (WGS) entry which is preliminary data.</text>
</comment>
<evidence type="ECO:0000256" key="1">
    <source>
        <dbReference type="SAM" id="MobiDB-lite"/>
    </source>
</evidence>
<dbReference type="EMBL" id="CAJNNV010008830">
    <property type="protein sequence ID" value="CAE8596693.1"/>
    <property type="molecule type" value="Genomic_DNA"/>
</dbReference>
<proteinExistence type="predicted"/>
<reference evidence="2" key="1">
    <citation type="submission" date="2021-02" db="EMBL/GenBank/DDBJ databases">
        <authorList>
            <person name="Dougan E. K."/>
            <person name="Rhodes N."/>
            <person name="Thang M."/>
            <person name="Chan C."/>
        </authorList>
    </citation>
    <scope>NUCLEOTIDE SEQUENCE</scope>
</reference>
<dbReference type="Proteomes" id="UP000654075">
    <property type="component" value="Unassembled WGS sequence"/>
</dbReference>
<keyword evidence="3" id="KW-1185">Reference proteome</keyword>